<feature type="region of interest" description="Disordered" evidence="1">
    <location>
        <begin position="1"/>
        <end position="31"/>
    </location>
</feature>
<sequence length="243" mass="25962">MPQTTSTLEPDRSQAPALPPPGDAAAPARTDGTHVLHDAGASSAATVPGQAAHAAADARAAASTEADLDPYAEDRTPSFIGVVPRPQARRVPGWQWTVLALLVAALGVQMLVADRARLAQDARWRPLLERTCAVLRCSLPAWHQPQAYTMLAREVRPLPGAAGVLQVHASFRNDARWPQQWPAIAVSLSDADGRTLGARVLLPKDYLEPDLRQTTLAPGQSAQMTVQVREPPGGAVAFAFEFR</sequence>
<reference evidence="2 3" key="1">
    <citation type="journal article" date="2012" name="J. Bacteriol.">
        <title>Complete Genome Sequence of the BTEX-Degrading Bacterium Pseudoxanthomonas spadix BD-a59.</title>
        <authorList>
            <person name="Lee S.H."/>
            <person name="Jin H.M."/>
            <person name="Lee H.J."/>
            <person name="Kim J.M."/>
            <person name="Jeon C.O."/>
        </authorList>
    </citation>
    <scope>NUCLEOTIDE SEQUENCE [LARGE SCALE GENOMIC DNA]</scope>
    <source>
        <strain evidence="2 3">BD-a59</strain>
    </source>
</reference>
<evidence type="ECO:0000256" key="1">
    <source>
        <dbReference type="SAM" id="MobiDB-lite"/>
    </source>
</evidence>
<organism evidence="2 3">
    <name type="scientific">Pseudoxanthomonas spadix (strain BD-a59)</name>
    <dbReference type="NCBI Taxonomy" id="1045855"/>
    <lineage>
        <taxon>Bacteria</taxon>
        <taxon>Pseudomonadati</taxon>
        <taxon>Pseudomonadota</taxon>
        <taxon>Gammaproteobacteria</taxon>
        <taxon>Lysobacterales</taxon>
        <taxon>Lysobacteraceae</taxon>
        <taxon>Pseudoxanthomonas</taxon>
    </lineage>
</organism>
<evidence type="ECO:0000313" key="3">
    <source>
        <dbReference type="Proteomes" id="UP000005870"/>
    </source>
</evidence>
<dbReference type="OrthoDB" id="6717714at2"/>
<dbReference type="EMBL" id="CP003093">
    <property type="protein sequence ID" value="AER57482.1"/>
    <property type="molecule type" value="Genomic_DNA"/>
</dbReference>
<evidence type="ECO:0000313" key="2">
    <source>
        <dbReference type="EMBL" id="AER57482.1"/>
    </source>
</evidence>
<gene>
    <name evidence="2" type="ordered locus">DSC_14190</name>
</gene>
<dbReference type="eggNOG" id="COG1273">
    <property type="taxonomic scope" value="Bacteria"/>
</dbReference>
<proteinExistence type="predicted"/>
<keyword evidence="3" id="KW-1185">Reference proteome</keyword>
<dbReference type="RefSeq" id="WP_014161655.1">
    <property type="nucleotide sequence ID" value="NC_016147.2"/>
</dbReference>
<dbReference type="AlphaFoldDB" id="G7UU48"/>
<name>G7UU48_PSEUP</name>
<dbReference type="Pfam" id="PF11906">
    <property type="entry name" value="DUF3426"/>
    <property type="match status" value="1"/>
</dbReference>
<protein>
    <recommendedName>
        <fullName evidence="4">DUF3426 domain-containing protein</fullName>
    </recommendedName>
</protein>
<dbReference type="InterPro" id="IPR021834">
    <property type="entry name" value="DUF3426"/>
</dbReference>
<dbReference type="STRING" id="1045855.DSC_14190"/>
<dbReference type="HOGENOM" id="CLU_036053_1_0_6"/>
<evidence type="ECO:0008006" key="4">
    <source>
        <dbReference type="Google" id="ProtNLM"/>
    </source>
</evidence>
<dbReference type="KEGG" id="psd:DSC_14190"/>
<accession>G7UU48</accession>
<dbReference type="Proteomes" id="UP000005870">
    <property type="component" value="Chromosome"/>
</dbReference>